<evidence type="ECO:0000313" key="4">
    <source>
        <dbReference type="EMBL" id="GKV31394.1"/>
    </source>
</evidence>
<dbReference type="EMBL" id="BPVZ01000091">
    <property type="protein sequence ID" value="GKV31394.1"/>
    <property type="molecule type" value="Genomic_DNA"/>
</dbReference>
<dbReference type="Pfam" id="PF14309">
    <property type="entry name" value="DUF4378"/>
    <property type="match status" value="1"/>
</dbReference>
<proteinExistence type="predicted"/>
<dbReference type="PANTHER" id="PTHR21726">
    <property type="entry name" value="PHOSPHATIDYLINOSITOL N-ACETYLGLUCOSAMINYLTRANSFERASE SUBUNIT P DOWN SYNDROME CRITICAL REGION PROTEIN 5 -RELATED"/>
    <property type="match status" value="1"/>
</dbReference>
<evidence type="ECO:0000259" key="2">
    <source>
        <dbReference type="Pfam" id="PF14309"/>
    </source>
</evidence>
<feature type="compositionally biased region" description="Low complexity" evidence="1">
    <location>
        <begin position="355"/>
        <end position="364"/>
    </location>
</feature>
<name>A0AAV5L2K1_9ROSI</name>
<dbReference type="PANTHER" id="PTHR21726:SF29">
    <property type="entry name" value="EXPRESSED PROTEIN"/>
    <property type="match status" value="1"/>
</dbReference>
<feature type="region of interest" description="Disordered" evidence="1">
    <location>
        <begin position="349"/>
        <end position="486"/>
    </location>
</feature>
<protein>
    <recommendedName>
        <fullName evidence="6">DUF4378 domain-containing protein</fullName>
    </recommendedName>
</protein>
<dbReference type="InterPro" id="IPR032795">
    <property type="entry name" value="DUF3741-assoc"/>
</dbReference>
<feature type="compositionally biased region" description="Polar residues" evidence="1">
    <location>
        <begin position="372"/>
        <end position="411"/>
    </location>
</feature>
<feature type="domain" description="DUF4378" evidence="2">
    <location>
        <begin position="771"/>
        <end position="922"/>
    </location>
</feature>
<evidence type="ECO:0000256" key="1">
    <source>
        <dbReference type="SAM" id="MobiDB-lite"/>
    </source>
</evidence>
<keyword evidence="5" id="KW-1185">Reference proteome</keyword>
<dbReference type="InterPro" id="IPR025486">
    <property type="entry name" value="DUF4378"/>
</dbReference>
<reference evidence="4 5" key="1">
    <citation type="journal article" date="2021" name="Commun. Biol.">
        <title>The genome of Shorea leprosula (Dipterocarpaceae) highlights the ecological relevance of drought in aseasonal tropical rainforests.</title>
        <authorList>
            <person name="Ng K.K.S."/>
            <person name="Kobayashi M.J."/>
            <person name="Fawcett J.A."/>
            <person name="Hatakeyama M."/>
            <person name="Paape T."/>
            <person name="Ng C.H."/>
            <person name="Ang C.C."/>
            <person name="Tnah L.H."/>
            <person name="Lee C.T."/>
            <person name="Nishiyama T."/>
            <person name="Sese J."/>
            <person name="O'Brien M.J."/>
            <person name="Copetti D."/>
            <person name="Mohd Noor M.I."/>
            <person name="Ong R.C."/>
            <person name="Putra M."/>
            <person name="Sireger I.Z."/>
            <person name="Indrioko S."/>
            <person name="Kosugi Y."/>
            <person name="Izuno A."/>
            <person name="Isagi Y."/>
            <person name="Lee S.L."/>
            <person name="Shimizu K.K."/>
        </authorList>
    </citation>
    <scope>NUCLEOTIDE SEQUENCE [LARGE SCALE GENOMIC DNA]</scope>
    <source>
        <strain evidence="4">214</strain>
    </source>
</reference>
<feature type="compositionally biased region" description="Polar residues" evidence="1">
    <location>
        <begin position="434"/>
        <end position="453"/>
    </location>
</feature>
<accession>A0AAV5L2K1</accession>
<dbReference type="AlphaFoldDB" id="A0AAV5L2K1"/>
<feature type="domain" description="DUF3741" evidence="3">
    <location>
        <begin position="81"/>
        <end position="111"/>
    </location>
</feature>
<dbReference type="Proteomes" id="UP001054252">
    <property type="component" value="Unassembled WGS sequence"/>
</dbReference>
<evidence type="ECO:0008006" key="6">
    <source>
        <dbReference type="Google" id="ProtNLM"/>
    </source>
</evidence>
<sequence length="930" mass="102558">MVIEKEGSRGGGYVGGFLQLFDWTAKSRKKLFSSKSDFPEHLKQGKKSDGNLPMTQFHLIDEDEIGVGSSVRGISDYSCASSVTDDDIYGVRAPGVVARLMGLDSLPTSSSELYSTPLFDMESLRSAQYHNKNLYCNHDQQMVHPGNLSRKVDGPVKNFVESKPQKIVSRPIEKFQSESLPPKSAKSIPITHHKLLSPIKSPGFVPIKNAAHIMEAAARIIESSPQVATRAKMPLVGSSSAPLKVRDLKEKIEAAQKMPPVGSASVSLKVRDLKQKAETVDKTSRLAESTQRPVESNAAKYLKGQSLNKSWNGSTDLTSLGASDAEEGSSRVKNKGKSISLAIQAKVNVQKREGLSSSGSQSLLCQRDQSEVKSSQTFKSQPNSQKKLLKKSSTPSDSGALRQNNQKQNCLTDKDKISSRPMVSNMQSRKDISGDSSFGRQKTSRKTVQSSKTGSRKLGLDVTDNERGGPYSGTKKLSRKKRSIDGEFHSEKNEIINNMLIGDRSEKSVQSNADRHFSWVEDSKKKGMDVVSFTFTAPLTRPMETSAQIAQRSNNNCMNNQGKRLLLDTESTKLSSLGYNMIGGEALSMLLEQKLRELSNAVESSSHESLQSGSLSSSTSILHNLVESPSVSSAPRFYDKLNSCCGPSLSSTDLQELQLKHKFQGVDEMDECSSSQLDAWQPSPVSVLEPSFSTESCNSSDSMDCSIMEGSKQSSSVQAQGLRGLCYLKKLHTLEADTELSDSASSSSIRAVDNKTPNAVKTDSMKLIKWELEYVKLILCNVELMFNDFALGRAREIISPHLLDQLENQKAGVRSNSEESRLQRKVLFDCVSECLDLRCRRYVGGGCRMWAKGVAMLRRNEWLAEEVYKEISQWRGMGDCMVDELVNKDMSSQYGKWQDFEVDAFLLGSEVEDQIFNALVDEVVADILPF</sequence>
<evidence type="ECO:0000313" key="5">
    <source>
        <dbReference type="Proteomes" id="UP001054252"/>
    </source>
</evidence>
<feature type="region of interest" description="Disordered" evidence="1">
    <location>
        <begin position="277"/>
        <end position="301"/>
    </location>
</feature>
<gene>
    <name evidence="4" type="ORF">SLEP1_g40086</name>
</gene>
<dbReference type="Pfam" id="PF14383">
    <property type="entry name" value="VARLMGL"/>
    <property type="match status" value="1"/>
</dbReference>
<organism evidence="4 5">
    <name type="scientific">Rubroshorea leprosula</name>
    <dbReference type="NCBI Taxonomy" id="152421"/>
    <lineage>
        <taxon>Eukaryota</taxon>
        <taxon>Viridiplantae</taxon>
        <taxon>Streptophyta</taxon>
        <taxon>Embryophyta</taxon>
        <taxon>Tracheophyta</taxon>
        <taxon>Spermatophyta</taxon>
        <taxon>Magnoliopsida</taxon>
        <taxon>eudicotyledons</taxon>
        <taxon>Gunneridae</taxon>
        <taxon>Pentapetalae</taxon>
        <taxon>rosids</taxon>
        <taxon>malvids</taxon>
        <taxon>Malvales</taxon>
        <taxon>Dipterocarpaceae</taxon>
        <taxon>Rubroshorea</taxon>
    </lineage>
</organism>
<comment type="caution">
    <text evidence="4">The sequence shown here is derived from an EMBL/GenBank/DDBJ whole genome shotgun (WGS) entry which is preliminary data.</text>
</comment>
<evidence type="ECO:0000259" key="3">
    <source>
        <dbReference type="Pfam" id="PF14383"/>
    </source>
</evidence>